<name>A0ABU2C160_9ACTN</name>
<evidence type="ECO:0000259" key="6">
    <source>
        <dbReference type="Pfam" id="PF04542"/>
    </source>
</evidence>
<evidence type="ECO:0000256" key="2">
    <source>
        <dbReference type="ARBA" id="ARBA00023015"/>
    </source>
</evidence>
<dbReference type="InterPro" id="IPR013324">
    <property type="entry name" value="RNA_pol_sigma_r3/r4-like"/>
</dbReference>
<gene>
    <name evidence="8" type="ORF">J2S63_003929</name>
</gene>
<dbReference type="InterPro" id="IPR013325">
    <property type="entry name" value="RNA_pol_sigma_r2"/>
</dbReference>
<organism evidence="8 9">
    <name type="scientific">Nocardioides marmoribigeumensis</name>
    <dbReference type="NCBI Taxonomy" id="433649"/>
    <lineage>
        <taxon>Bacteria</taxon>
        <taxon>Bacillati</taxon>
        <taxon>Actinomycetota</taxon>
        <taxon>Actinomycetes</taxon>
        <taxon>Propionibacteriales</taxon>
        <taxon>Nocardioidaceae</taxon>
        <taxon>Nocardioides</taxon>
    </lineage>
</organism>
<dbReference type="RefSeq" id="WP_310305978.1">
    <property type="nucleotide sequence ID" value="NZ_BAAAPS010000005.1"/>
</dbReference>
<dbReference type="NCBIfam" id="TIGR02983">
    <property type="entry name" value="SigE-fam_strep"/>
    <property type="match status" value="1"/>
</dbReference>
<dbReference type="Gene3D" id="1.10.1740.10">
    <property type="match status" value="1"/>
</dbReference>
<sequence>MADRAGFTEYVVARRALLHRTAWVLTGDHHLAEDLVQQVLTKLYLRWPRVERMDSVDAYVRRMLVNANVDRLRRRRHLTGLDSVDAVAISPDSDALLDLRQALESLAPGQRRAVVLRHLWGLSVEETAATLGVSAGTVKSQTSDALHRLRDLLTTTDPRSHRDRS</sequence>
<dbReference type="Gene3D" id="1.10.10.10">
    <property type="entry name" value="Winged helix-like DNA-binding domain superfamily/Winged helix DNA-binding domain"/>
    <property type="match status" value="1"/>
</dbReference>
<dbReference type="InterPro" id="IPR039425">
    <property type="entry name" value="RNA_pol_sigma-70-like"/>
</dbReference>
<keyword evidence="9" id="KW-1185">Reference proteome</keyword>
<comment type="caution">
    <text evidence="8">The sequence shown here is derived from an EMBL/GenBank/DDBJ whole genome shotgun (WGS) entry which is preliminary data.</text>
</comment>
<keyword evidence="2" id="KW-0805">Transcription regulation</keyword>
<dbReference type="SUPFAM" id="SSF88946">
    <property type="entry name" value="Sigma2 domain of RNA polymerase sigma factors"/>
    <property type="match status" value="1"/>
</dbReference>
<dbReference type="Proteomes" id="UP001183648">
    <property type="component" value="Unassembled WGS sequence"/>
</dbReference>
<feature type="domain" description="RNA polymerase sigma factor 70 region 4 type 2" evidence="7">
    <location>
        <begin position="97"/>
        <end position="148"/>
    </location>
</feature>
<dbReference type="SUPFAM" id="SSF88659">
    <property type="entry name" value="Sigma3 and sigma4 domains of RNA polymerase sigma factors"/>
    <property type="match status" value="1"/>
</dbReference>
<evidence type="ECO:0000256" key="5">
    <source>
        <dbReference type="ARBA" id="ARBA00023163"/>
    </source>
</evidence>
<evidence type="ECO:0000259" key="7">
    <source>
        <dbReference type="Pfam" id="PF08281"/>
    </source>
</evidence>
<accession>A0ABU2C160</accession>
<dbReference type="InterPro" id="IPR014284">
    <property type="entry name" value="RNA_pol_sigma-70_dom"/>
</dbReference>
<reference evidence="8 9" key="1">
    <citation type="submission" date="2023-07" db="EMBL/GenBank/DDBJ databases">
        <title>Sequencing the genomes of 1000 actinobacteria strains.</title>
        <authorList>
            <person name="Klenk H.-P."/>
        </authorList>
    </citation>
    <scope>NUCLEOTIDE SEQUENCE [LARGE SCALE GENOMIC DNA]</scope>
    <source>
        <strain evidence="8 9">DSM 19426</strain>
    </source>
</reference>
<dbReference type="InterPro" id="IPR014325">
    <property type="entry name" value="RNA_pol_sigma-E_actinobac"/>
</dbReference>
<dbReference type="EMBL" id="JAVDYG010000001">
    <property type="protein sequence ID" value="MDR7364376.1"/>
    <property type="molecule type" value="Genomic_DNA"/>
</dbReference>
<keyword evidence="5" id="KW-0804">Transcription</keyword>
<evidence type="ECO:0000313" key="9">
    <source>
        <dbReference type="Proteomes" id="UP001183648"/>
    </source>
</evidence>
<dbReference type="PANTHER" id="PTHR43133">
    <property type="entry name" value="RNA POLYMERASE ECF-TYPE SIGMA FACTO"/>
    <property type="match status" value="1"/>
</dbReference>
<protein>
    <submittedName>
        <fullName evidence="8">RNA polymerase sigma-70 factor (Sigma-E family)</fullName>
    </submittedName>
</protein>
<feature type="domain" description="RNA polymerase sigma-70 region 2" evidence="6">
    <location>
        <begin position="15"/>
        <end position="76"/>
    </location>
</feature>
<evidence type="ECO:0000256" key="3">
    <source>
        <dbReference type="ARBA" id="ARBA00023082"/>
    </source>
</evidence>
<dbReference type="InterPro" id="IPR013249">
    <property type="entry name" value="RNA_pol_sigma70_r4_t2"/>
</dbReference>
<keyword evidence="4" id="KW-0238">DNA-binding</keyword>
<dbReference type="InterPro" id="IPR036388">
    <property type="entry name" value="WH-like_DNA-bd_sf"/>
</dbReference>
<keyword evidence="3" id="KW-0731">Sigma factor</keyword>
<evidence type="ECO:0000313" key="8">
    <source>
        <dbReference type="EMBL" id="MDR7364376.1"/>
    </source>
</evidence>
<evidence type="ECO:0000256" key="1">
    <source>
        <dbReference type="ARBA" id="ARBA00010641"/>
    </source>
</evidence>
<dbReference type="InterPro" id="IPR007627">
    <property type="entry name" value="RNA_pol_sigma70_r2"/>
</dbReference>
<comment type="similarity">
    <text evidence="1">Belongs to the sigma-70 factor family. ECF subfamily.</text>
</comment>
<dbReference type="Pfam" id="PF04542">
    <property type="entry name" value="Sigma70_r2"/>
    <property type="match status" value="1"/>
</dbReference>
<dbReference type="NCBIfam" id="TIGR02937">
    <property type="entry name" value="sigma70-ECF"/>
    <property type="match status" value="1"/>
</dbReference>
<evidence type="ECO:0000256" key="4">
    <source>
        <dbReference type="ARBA" id="ARBA00023125"/>
    </source>
</evidence>
<dbReference type="PANTHER" id="PTHR43133:SF50">
    <property type="entry name" value="ECF RNA POLYMERASE SIGMA FACTOR SIGM"/>
    <property type="match status" value="1"/>
</dbReference>
<dbReference type="Pfam" id="PF08281">
    <property type="entry name" value="Sigma70_r4_2"/>
    <property type="match status" value="1"/>
</dbReference>
<proteinExistence type="inferred from homology"/>
<dbReference type="CDD" id="cd06171">
    <property type="entry name" value="Sigma70_r4"/>
    <property type="match status" value="1"/>
</dbReference>